<dbReference type="RefSeq" id="WP_307270583.1">
    <property type="nucleotide sequence ID" value="NZ_JAUSVX010000002.1"/>
</dbReference>
<feature type="region of interest" description="Disordered" evidence="5">
    <location>
        <begin position="199"/>
        <end position="220"/>
    </location>
</feature>
<accession>A0ABU0J5U1</accession>
<evidence type="ECO:0000256" key="1">
    <source>
        <dbReference type="ARBA" id="ARBA00023015"/>
    </source>
</evidence>
<evidence type="ECO:0000256" key="4">
    <source>
        <dbReference type="PROSITE-ProRule" id="PRU00335"/>
    </source>
</evidence>
<keyword evidence="8" id="KW-1185">Reference proteome</keyword>
<protein>
    <submittedName>
        <fullName evidence="7">AcrR family transcriptional regulator</fullName>
    </submittedName>
</protein>
<dbReference type="SUPFAM" id="SSF46689">
    <property type="entry name" value="Homeodomain-like"/>
    <property type="match status" value="1"/>
</dbReference>
<dbReference type="InterPro" id="IPR001647">
    <property type="entry name" value="HTH_TetR"/>
</dbReference>
<gene>
    <name evidence="7" type="ORF">QO011_001838</name>
</gene>
<name>A0ABU0J5U1_9HYPH</name>
<dbReference type="PROSITE" id="PS01081">
    <property type="entry name" value="HTH_TETR_1"/>
    <property type="match status" value="1"/>
</dbReference>
<evidence type="ECO:0000256" key="5">
    <source>
        <dbReference type="SAM" id="MobiDB-lite"/>
    </source>
</evidence>
<dbReference type="Gene3D" id="1.10.357.10">
    <property type="entry name" value="Tetracycline Repressor, domain 2"/>
    <property type="match status" value="1"/>
</dbReference>
<evidence type="ECO:0000313" key="8">
    <source>
        <dbReference type="Proteomes" id="UP001242480"/>
    </source>
</evidence>
<keyword evidence="3" id="KW-0804">Transcription</keyword>
<dbReference type="SUPFAM" id="SSF48498">
    <property type="entry name" value="Tetracyclin repressor-like, C-terminal domain"/>
    <property type="match status" value="1"/>
</dbReference>
<evidence type="ECO:0000259" key="6">
    <source>
        <dbReference type="PROSITE" id="PS50977"/>
    </source>
</evidence>
<sequence length="220" mass="23488">MAGRPREFDRDEALGRARDAFWRRGYEGTSMADLVEALGIASARIYAAFGSKDALFREAVGLYQAGEGGFADRALAEEGSIGMAVERMLHEAVMLYTRPGGPPGCMVVAAATNCTPENEAVAHWLAERRRTRAAAIADRLRRAAVEGEVRPGTDVAALADALAVFLHGLSVQARDGVPRERLLAALPVALAPLRSALVPKAASHDERPAGCPEEKIPCTR</sequence>
<feature type="domain" description="HTH tetR-type" evidence="6">
    <location>
        <begin position="7"/>
        <end position="67"/>
    </location>
</feature>
<evidence type="ECO:0000256" key="2">
    <source>
        <dbReference type="ARBA" id="ARBA00023125"/>
    </source>
</evidence>
<dbReference type="Proteomes" id="UP001242480">
    <property type="component" value="Unassembled WGS sequence"/>
</dbReference>
<organism evidence="7 8">
    <name type="scientific">Labrys wisconsinensis</name>
    <dbReference type="NCBI Taxonomy" id="425677"/>
    <lineage>
        <taxon>Bacteria</taxon>
        <taxon>Pseudomonadati</taxon>
        <taxon>Pseudomonadota</taxon>
        <taxon>Alphaproteobacteria</taxon>
        <taxon>Hyphomicrobiales</taxon>
        <taxon>Xanthobacteraceae</taxon>
        <taxon>Labrys</taxon>
    </lineage>
</organism>
<dbReference type="InterPro" id="IPR009057">
    <property type="entry name" value="Homeodomain-like_sf"/>
</dbReference>
<dbReference type="PANTHER" id="PTHR47506">
    <property type="entry name" value="TRANSCRIPTIONAL REGULATORY PROTEIN"/>
    <property type="match status" value="1"/>
</dbReference>
<dbReference type="InterPro" id="IPR036271">
    <property type="entry name" value="Tet_transcr_reg_TetR-rel_C_sf"/>
</dbReference>
<feature type="compositionally biased region" description="Basic and acidic residues" evidence="5">
    <location>
        <begin position="202"/>
        <end position="220"/>
    </location>
</feature>
<dbReference type="InterPro" id="IPR023772">
    <property type="entry name" value="DNA-bd_HTH_TetR-type_CS"/>
</dbReference>
<keyword evidence="2 4" id="KW-0238">DNA-binding</keyword>
<proteinExistence type="predicted"/>
<dbReference type="Pfam" id="PF00440">
    <property type="entry name" value="TetR_N"/>
    <property type="match status" value="1"/>
</dbReference>
<evidence type="ECO:0000256" key="3">
    <source>
        <dbReference type="ARBA" id="ARBA00023163"/>
    </source>
</evidence>
<reference evidence="7 8" key="1">
    <citation type="submission" date="2023-07" db="EMBL/GenBank/DDBJ databases">
        <title>Genomic Encyclopedia of Type Strains, Phase IV (KMG-IV): sequencing the most valuable type-strain genomes for metagenomic binning, comparative biology and taxonomic classification.</title>
        <authorList>
            <person name="Goeker M."/>
        </authorList>
    </citation>
    <scope>NUCLEOTIDE SEQUENCE [LARGE SCALE GENOMIC DNA]</scope>
    <source>
        <strain evidence="7 8">DSM 19619</strain>
    </source>
</reference>
<keyword evidence="1" id="KW-0805">Transcription regulation</keyword>
<dbReference type="EMBL" id="JAUSVX010000002">
    <property type="protein sequence ID" value="MDQ0468838.1"/>
    <property type="molecule type" value="Genomic_DNA"/>
</dbReference>
<dbReference type="Gene3D" id="1.10.10.60">
    <property type="entry name" value="Homeodomain-like"/>
    <property type="match status" value="1"/>
</dbReference>
<comment type="caution">
    <text evidence="7">The sequence shown here is derived from an EMBL/GenBank/DDBJ whole genome shotgun (WGS) entry which is preliminary data.</text>
</comment>
<evidence type="ECO:0000313" key="7">
    <source>
        <dbReference type="EMBL" id="MDQ0468838.1"/>
    </source>
</evidence>
<feature type="DNA-binding region" description="H-T-H motif" evidence="4">
    <location>
        <begin position="30"/>
        <end position="49"/>
    </location>
</feature>
<dbReference type="InterPro" id="IPR011075">
    <property type="entry name" value="TetR_C"/>
</dbReference>
<dbReference type="PANTHER" id="PTHR47506:SF1">
    <property type="entry name" value="HTH-TYPE TRANSCRIPTIONAL REGULATOR YJDC"/>
    <property type="match status" value="1"/>
</dbReference>
<dbReference type="PROSITE" id="PS50977">
    <property type="entry name" value="HTH_TETR_2"/>
    <property type="match status" value="1"/>
</dbReference>
<dbReference type="Pfam" id="PF16925">
    <property type="entry name" value="TetR_C_13"/>
    <property type="match status" value="1"/>
</dbReference>